<accession>A0A9W9QL53</accession>
<dbReference type="GO" id="GO:0007165">
    <property type="term" value="P:signal transduction"/>
    <property type="evidence" value="ECO:0007669"/>
    <property type="project" value="InterPro"/>
</dbReference>
<feature type="domain" description="Rho-GAP" evidence="3">
    <location>
        <begin position="116"/>
        <end position="323"/>
    </location>
</feature>
<evidence type="ECO:0000256" key="2">
    <source>
        <dbReference type="SAM" id="MobiDB-lite"/>
    </source>
</evidence>
<gene>
    <name evidence="4" type="ORF">N7452_006643</name>
</gene>
<evidence type="ECO:0000259" key="3">
    <source>
        <dbReference type="PROSITE" id="PS50238"/>
    </source>
</evidence>
<dbReference type="InterPro" id="IPR000198">
    <property type="entry name" value="RhoGAP_dom"/>
</dbReference>
<dbReference type="InterPro" id="IPR051025">
    <property type="entry name" value="RhoGAP"/>
</dbReference>
<feature type="compositionally biased region" description="Basic residues" evidence="2">
    <location>
        <begin position="811"/>
        <end position="823"/>
    </location>
</feature>
<proteinExistence type="predicted"/>
<dbReference type="PANTHER" id="PTHR15228:SF25">
    <property type="entry name" value="F-BAR DOMAIN-CONTAINING PROTEIN"/>
    <property type="match status" value="1"/>
</dbReference>
<protein>
    <submittedName>
        <fullName evidence="4">GPI biosynthesis protein Pig-F</fullName>
    </submittedName>
</protein>
<dbReference type="GO" id="GO:0060237">
    <property type="term" value="P:regulation of fungal-type cell wall organization"/>
    <property type="evidence" value="ECO:0007669"/>
    <property type="project" value="TreeGrafter"/>
</dbReference>
<feature type="compositionally biased region" description="Low complexity" evidence="2">
    <location>
        <begin position="15"/>
        <end position="27"/>
    </location>
</feature>
<dbReference type="GO" id="GO:0005938">
    <property type="term" value="C:cell cortex"/>
    <property type="evidence" value="ECO:0007669"/>
    <property type="project" value="TreeGrafter"/>
</dbReference>
<dbReference type="Gene3D" id="1.10.555.10">
    <property type="entry name" value="Rho GTPase activation protein"/>
    <property type="match status" value="1"/>
</dbReference>
<feature type="compositionally biased region" description="Polar residues" evidence="2">
    <location>
        <begin position="590"/>
        <end position="629"/>
    </location>
</feature>
<reference evidence="4" key="1">
    <citation type="submission" date="2022-12" db="EMBL/GenBank/DDBJ databases">
        <authorList>
            <person name="Petersen C."/>
        </authorList>
    </citation>
    <scope>NUCLEOTIDE SEQUENCE</scope>
    <source>
        <strain evidence="4">IBT 35673</strain>
    </source>
</reference>
<sequence length="1049" mass="113118">MVTVGKSHGDPVHPLPTSSDPVTSSPPSRRDLASWWKQFKRSTRKDELKGAFSDTEINPEQKSTEQMAPELSDLLYPVARKNVTSFAWSLGFWIAPPRGIFGVPLNVSIKYANVAISLTNDHGESFIYGYVPIVVAKCGVFLKEKATDVEGIFRLNGSAKRIKDLQEVFDSPERYGKGLDWTGYTVHDAANVLRRYLNQLPEPIVPLEFYERFRDPLRIYQQQIKEGKEPSDADKFDHAKAVDTYQRLIIELPPLNKQLLLYILDLLAVFASKSDQNRMPSNNLSAIFQPGMLSHPNHDMSPDEYKLSQDVLIFLIENQDHFLFGMSGTAADEETMKEVEAGIPRPAHSTVRRSVSNASANTESHRKIGSIRRNVSVSSRNSRHSNTAQSPGTPTSITGGGVHRSNTLPSKMGPVLTSARYARANETPAANPGGLAVSHQSSRSTSRTPSVREEPEGSAPAPAAQQAPRPTSRPASQQASEPVQPVAEPVALPVAQPVVQPVAQPVALPVAQPVVQPVAQPVAQPVVQPVVQPVAQVAAQQVAQPVVQPATQPVAEPVTQPVAQPAVQNVVAQPIAQTTTEPAPAEPVAHNTTQSSQETPGESSSQQRNPPSTSFSATQGSAYVHTSTHGPLPPAAAERLSIAEPNRPHENLNTPIASPPQVVTPSRERKLSNFFTKSPPPEGEPREPRQPNRLRKKRIPGSASMSAQSSTTSLHAHGADSGAELQPSTEHHPDVIGDTTPRPPNTATLGNRRESASESTSALTEGTSQSHQDHSLRPNKSRTPSMNSRSSFTDQSDLDQPEDASRSDRHEHRRSWRFHRSSKRTSEQLGLGLSSPPLIATNPGAEQSTSSIGSGHHQISELASHPLSLDAGVQSTSSIPLEQEKKSLFGKFKAKVAQVRDGVKDERDRTKSPTRSDTDPSIASQPLSPIITDSMNGNQSTEAPREQAKEEPVRSPVSPFPGAGLPPPIPEEPHSPVLTTAAPVLEQKDPIPVPNTDSDKPADSVQPTDLAQTPESLPTTAPVAESVPVSEPTLSVEPPKEGVEPSKAV</sequence>
<feature type="compositionally biased region" description="Basic and acidic residues" evidence="2">
    <location>
        <begin position="901"/>
        <end position="918"/>
    </location>
</feature>
<dbReference type="PANTHER" id="PTHR15228">
    <property type="entry name" value="SPERMATHECAL PHYSIOLOGY VARIANT"/>
    <property type="match status" value="1"/>
</dbReference>
<dbReference type="GO" id="GO:0005096">
    <property type="term" value="F:GTPase activator activity"/>
    <property type="evidence" value="ECO:0007669"/>
    <property type="project" value="UniProtKB-KW"/>
</dbReference>
<feature type="region of interest" description="Disordered" evidence="2">
    <location>
        <begin position="1"/>
        <end position="30"/>
    </location>
</feature>
<feature type="compositionally biased region" description="Basic and acidic residues" evidence="2">
    <location>
        <begin position="1038"/>
        <end position="1049"/>
    </location>
</feature>
<feature type="compositionally biased region" description="Polar residues" evidence="2">
    <location>
        <begin position="781"/>
        <end position="795"/>
    </location>
</feature>
<comment type="caution">
    <text evidence="4">The sequence shown here is derived from an EMBL/GenBank/DDBJ whole genome shotgun (WGS) entry which is preliminary data.</text>
</comment>
<feature type="compositionally biased region" description="Polar residues" evidence="2">
    <location>
        <begin position="651"/>
        <end position="664"/>
    </location>
</feature>
<feature type="region of interest" description="Disordered" evidence="2">
    <location>
        <begin position="43"/>
        <end position="66"/>
    </location>
</feature>
<feature type="compositionally biased region" description="Polar residues" evidence="2">
    <location>
        <begin position="352"/>
        <end position="362"/>
    </location>
</feature>
<organism evidence="4 5">
    <name type="scientific">Penicillium brevicompactum</name>
    <dbReference type="NCBI Taxonomy" id="5074"/>
    <lineage>
        <taxon>Eukaryota</taxon>
        <taxon>Fungi</taxon>
        <taxon>Dikarya</taxon>
        <taxon>Ascomycota</taxon>
        <taxon>Pezizomycotina</taxon>
        <taxon>Eurotiomycetes</taxon>
        <taxon>Eurotiomycetidae</taxon>
        <taxon>Eurotiales</taxon>
        <taxon>Aspergillaceae</taxon>
        <taxon>Penicillium</taxon>
    </lineage>
</organism>
<feature type="compositionally biased region" description="Basic and acidic residues" evidence="2">
    <location>
        <begin position="943"/>
        <end position="953"/>
    </location>
</feature>
<feature type="compositionally biased region" description="Low complexity" evidence="2">
    <location>
        <begin position="757"/>
        <end position="768"/>
    </location>
</feature>
<dbReference type="CDD" id="cd04396">
    <property type="entry name" value="RhoGAP_fSAC7_BAG7"/>
    <property type="match status" value="1"/>
</dbReference>
<keyword evidence="1" id="KW-0343">GTPase activation</keyword>
<evidence type="ECO:0000313" key="4">
    <source>
        <dbReference type="EMBL" id="KAJ5339915.1"/>
    </source>
</evidence>
<feature type="compositionally biased region" description="Low complexity" evidence="2">
    <location>
        <begin position="457"/>
        <end position="475"/>
    </location>
</feature>
<feature type="region of interest" description="Disordered" evidence="2">
    <location>
        <begin position="883"/>
        <end position="1049"/>
    </location>
</feature>
<dbReference type="Pfam" id="PF00620">
    <property type="entry name" value="RhoGAP"/>
    <property type="match status" value="1"/>
</dbReference>
<reference evidence="4" key="2">
    <citation type="journal article" date="2023" name="IMA Fungus">
        <title>Comparative genomic study of the Penicillium genus elucidates a diverse pangenome and 15 lateral gene transfer events.</title>
        <authorList>
            <person name="Petersen C."/>
            <person name="Sorensen T."/>
            <person name="Nielsen M.R."/>
            <person name="Sondergaard T.E."/>
            <person name="Sorensen J.L."/>
            <person name="Fitzpatrick D.A."/>
            <person name="Frisvad J.C."/>
            <person name="Nielsen K.L."/>
        </authorList>
    </citation>
    <scope>NUCLEOTIDE SEQUENCE</scope>
    <source>
        <strain evidence="4">IBT 35673</strain>
    </source>
</reference>
<dbReference type="AlphaFoldDB" id="A0A9W9QL53"/>
<feature type="compositionally biased region" description="Polar residues" evidence="2">
    <location>
        <begin position="919"/>
        <end position="942"/>
    </location>
</feature>
<feature type="compositionally biased region" description="Low complexity" evidence="2">
    <location>
        <begin position="702"/>
        <end position="713"/>
    </location>
</feature>
<evidence type="ECO:0000313" key="5">
    <source>
        <dbReference type="Proteomes" id="UP001147695"/>
    </source>
</evidence>
<name>A0A9W9QL53_PENBR</name>
<feature type="compositionally biased region" description="Polar residues" evidence="2">
    <location>
        <begin position="55"/>
        <end position="66"/>
    </location>
</feature>
<evidence type="ECO:0000256" key="1">
    <source>
        <dbReference type="ARBA" id="ARBA00022468"/>
    </source>
</evidence>
<dbReference type="Proteomes" id="UP001147695">
    <property type="component" value="Unassembled WGS sequence"/>
</dbReference>
<dbReference type="SUPFAM" id="SSF48350">
    <property type="entry name" value="GTPase activation domain, GAP"/>
    <property type="match status" value="1"/>
</dbReference>
<dbReference type="EMBL" id="JAPZBQ010000003">
    <property type="protein sequence ID" value="KAJ5339915.1"/>
    <property type="molecule type" value="Genomic_DNA"/>
</dbReference>
<dbReference type="PROSITE" id="PS50238">
    <property type="entry name" value="RHOGAP"/>
    <property type="match status" value="1"/>
</dbReference>
<feature type="region of interest" description="Disordered" evidence="2">
    <location>
        <begin position="426"/>
        <end position="484"/>
    </location>
</feature>
<dbReference type="InterPro" id="IPR008936">
    <property type="entry name" value="Rho_GTPase_activation_prot"/>
</dbReference>
<feature type="compositionally biased region" description="Polar residues" evidence="2">
    <location>
        <begin position="1005"/>
        <end position="1019"/>
    </location>
</feature>
<dbReference type="SMART" id="SM00324">
    <property type="entry name" value="RhoGAP"/>
    <property type="match status" value="1"/>
</dbReference>
<feature type="compositionally biased region" description="Polar residues" evidence="2">
    <location>
        <begin position="844"/>
        <end position="853"/>
    </location>
</feature>
<feature type="region of interest" description="Disordered" evidence="2">
    <location>
        <begin position="344"/>
        <end position="413"/>
    </location>
</feature>
<feature type="region of interest" description="Disordered" evidence="2">
    <location>
        <begin position="573"/>
        <end position="867"/>
    </location>
</feature>